<reference evidence="2" key="1">
    <citation type="journal article" date="2019" name="Int. J. Syst. Evol. Microbiol.">
        <title>The Global Catalogue of Microorganisms (GCM) 10K type strain sequencing project: providing services to taxonomists for standard genome sequencing and annotation.</title>
        <authorList>
            <consortium name="The Broad Institute Genomics Platform"/>
            <consortium name="The Broad Institute Genome Sequencing Center for Infectious Disease"/>
            <person name="Wu L."/>
            <person name="Ma J."/>
        </authorList>
    </citation>
    <scope>NUCLEOTIDE SEQUENCE [LARGE SCALE GENOMIC DNA]</scope>
    <source>
        <strain evidence="2">CGMCC 4.7682</strain>
    </source>
</reference>
<protein>
    <submittedName>
        <fullName evidence="1">Uncharacterized protein</fullName>
    </submittedName>
</protein>
<keyword evidence="2" id="KW-1185">Reference proteome</keyword>
<gene>
    <name evidence="1" type="ORF">ACFORO_02670</name>
</gene>
<accession>A0ABV7Q6Z9</accession>
<organism evidence="1 2">
    <name type="scientific">Amycolatopsis halotolerans</name>
    <dbReference type="NCBI Taxonomy" id="330083"/>
    <lineage>
        <taxon>Bacteria</taxon>
        <taxon>Bacillati</taxon>
        <taxon>Actinomycetota</taxon>
        <taxon>Actinomycetes</taxon>
        <taxon>Pseudonocardiales</taxon>
        <taxon>Pseudonocardiaceae</taxon>
        <taxon>Amycolatopsis</taxon>
    </lineage>
</organism>
<proteinExistence type="predicted"/>
<evidence type="ECO:0000313" key="1">
    <source>
        <dbReference type="EMBL" id="MFC3509056.1"/>
    </source>
</evidence>
<dbReference type="Proteomes" id="UP001595764">
    <property type="component" value="Unassembled WGS sequence"/>
</dbReference>
<sequence>MTTFPQSLNPVRGGFVLVDPDSGRASKTIPFQYNPDTLTRTLQVQGIGGEPGDRLEALRLKGPSHESYRFEAEFDATAAPDKFPDGLFPVLCALEKSLSPTYAQLQNEDQLAGQGQLEIVPVEAPLTVLVLGPKRVLPVRITDFSVAEEAFDAALNPIRAKVSITVRVLTVDDLGYPRPGDPGARAKGGTLYLTYLQQKERFADAVNNPVTDVGVPTV</sequence>
<name>A0ABV7Q6Z9_9PSEU</name>
<dbReference type="EMBL" id="JBHRWI010000004">
    <property type="protein sequence ID" value="MFC3509056.1"/>
    <property type="molecule type" value="Genomic_DNA"/>
</dbReference>
<comment type="caution">
    <text evidence="1">The sequence shown here is derived from an EMBL/GenBank/DDBJ whole genome shotgun (WGS) entry which is preliminary data.</text>
</comment>
<dbReference type="RefSeq" id="WP_377869328.1">
    <property type="nucleotide sequence ID" value="NZ_JBHMAY010000012.1"/>
</dbReference>
<evidence type="ECO:0000313" key="2">
    <source>
        <dbReference type="Proteomes" id="UP001595764"/>
    </source>
</evidence>